<evidence type="ECO:0000256" key="9">
    <source>
        <dbReference type="SAM" id="MobiDB-lite"/>
    </source>
</evidence>
<dbReference type="Pfam" id="PF00270">
    <property type="entry name" value="DEAD"/>
    <property type="match status" value="1"/>
</dbReference>
<evidence type="ECO:0000256" key="3">
    <source>
        <dbReference type="ARBA" id="ARBA00022806"/>
    </source>
</evidence>
<sequence length="503" mass="56985">MGKRVKHLVESHTGGWNKRKRQEKKLPQEEIGEERKQVEKKRKTDDRGFMETESFAVLDLSEPTINAIKDMGHQYMTQIQAQAIPPLLLGKDVLGAARTGSGKTLSFLIPAVELLHQLCFKPRNGTGDIVICPTRELAKQIHRETERLLKYHSQTLGLVIGGVSIMQEANHLVKGVNILIATPGRLLHHLQSTKGFTFKNLKCLVLDEADRILEENFEKEINQIISILPKIEDLARISFKDKPIFINVEEKRKRVTNEGLQEGHSIVPASKKFILLYAFLKKNVSKKVMVFFSTCKAVKYYSELLRYIGVDCLDIHGKLNQSRRDSAHSSFSKADKGILLCTDVAARGLDIPVVDWVVQFDPPAETESYIHRVGRTARGDGAKGNALLFLIPEEMQYLGYLKAANVPINEYEFNEKKLPHLQPVLEKLVANNYYLNRSAIEAYKAHIEAYKGLAAAFGLSCPPRVNLDISTRASKVRKLPRKRKHAFDHGNPYGRQDVQFVRY</sequence>
<dbReference type="InterPro" id="IPR014001">
    <property type="entry name" value="Helicase_ATP-bd"/>
</dbReference>
<keyword evidence="4 7" id="KW-0067">ATP-binding</keyword>
<comment type="catalytic activity">
    <reaction evidence="8">
        <text>ATP + H2O = ADP + phosphate + H(+)</text>
        <dbReference type="Rhea" id="RHEA:13065"/>
        <dbReference type="ChEBI" id="CHEBI:15377"/>
        <dbReference type="ChEBI" id="CHEBI:15378"/>
        <dbReference type="ChEBI" id="CHEBI:30616"/>
        <dbReference type="ChEBI" id="CHEBI:43474"/>
        <dbReference type="ChEBI" id="CHEBI:456216"/>
        <dbReference type="EC" id="3.6.4.13"/>
    </reaction>
</comment>
<evidence type="ECO:0000256" key="7">
    <source>
        <dbReference type="RuleBase" id="RU000492"/>
    </source>
</evidence>
<dbReference type="GO" id="GO:0016887">
    <property type="term" value="F:ATP hydrolysis activity"/>
    <property type="evidence" value="ECO:0007669"/>
    <property type="project" value="RHEA"/>
</dbReference>
<proteinExistence type="inferred from homology"/>
<feature type="region of interest" description="Disordered" evidence="9">
    <location>
        <begin position="1"/>
        <end position="46"/>
    </location>
</feature>
<dbReference type="Gene3D" id="3.40.50.300">
    <property type="entry name" value="P-loop containing nucleotide triphosphate hydrolases"/>
    <property type="match status" value="2"/>
</dbReference>
<dbReference type="InterPro" id="IPR025313">
    <property type="entry name" value="SPB4-like_CTE"/>
</dbReference>
<dbReference type="PROSITE" id="PS51195">
    <property type="entry name" value="Q_MOTIF"/>
    <property type="match status" value="1"/>
</dbReference>
<dbReference type="OrthoDB" id="10259640at2759"/>
<dbReference type="CDD" id="cd18787">
    <property type="entry name" value="SF2_C_DEAD"/>
    <property type="match status" value="1"/>
</dbReference>
<dbReference type="Proteomes" id="UP000325081">
    <property type="component" value="Unassembled WGS sequence"/>
</dbReference>
<dbReference type="SUPFAM" id="SSF52540">
    <property type="entry name" value="P-loop containing nucleoside triphosphate hydrolases"/>
    <property type="match status" value="2"/>
</dbReference>
<evidence type="ECO:0000259" key="11">
    <source>
        <dbReference type="PROSITE" id="PS51194"/>
    </source>
</evidence>
<gene>
    <name evidence="13" type="ORF">STAS_10767</name>
</gene>
<keyword evidence="2 7" id="KW-0378">Hydrolase</keyword>
<evidence type="ECO:0000256" key="2">
    <source>
        <dbReference type="ARBA" id="ARBA00022801"/>
    </source>
</evidence>
<feature type="domain" description="Helicase C-terminal" evidence="11">
    <location>
        <begin position="272"/>
        <end position="419"/>
    </location>
</feature>
<feature type="domain" description="Helicase ATP-binding" evidence="10">
    <location>
        <begin position="84"/>
        <end position="298"/>
    </location>
</feature>
<evidence type="ECO:0000256" key="6">
    <source>
        <dbReference type="PROSITE-ProRule" id="PRU00552"/>
    </source>
</evidence>
<keyword evidence="3 7" id="KW-0347">Helicase</keyword>
<dbReference type="PANTHER" id="PTHR24031">
    <property type="entry name" value="RNA HELICASE"/>
    <property type="match status" value="1"/>
</dbReference>
<feature type="short sequence motif" description="Q motif" evidence="6">
    <location>
        <begin position="53"/>
        <end position="81"/>
    </location>
</feature>
<comment type="function">
    <text evidence="8">RNA helicase.</text>
</comment>
<dbReference type="GO" id="GO:0003724">
    <property type="term" value="F:RNA helicase activity"/>
    <property type="evidence" value="ECO:0007669"/>
    <property type="project" value="UniProtKB-EC"/>
</dbReference>
<accession>A0A5A7PP10</accession>
<evidence type="ECO:0000259" key="12">
    <source>
        <dbReference type="PROSITE" id="PS51195"/>
    </source>
</evidence>
<evidence type="ECO:0000256" key="8">
    <source>
        <dbReference type="RuleBase" id="RU365068"/>
    </source>
</evidence>
<dbReference type="PROSITE" id="PS51194">
    <property type="entry name" value="HELICASE_CTER"/>
    <property type="match status" value="1"/>
</dbReference>
<dbReference type="GO" id="GO:0005524">
    <property type="term" value="F:ATP binding"/>
    <property type="evidence" value="ECO:0007669"/>
    <property type="project" value="UniProtKB-UniRule"/>
</dbReference>
<feature type="non-terminal residue" evidence="13">
    <location>
        <position position="503"/>
    </location>
</feature>
<dbReference type="InterPro" id="IPR011545">
    <property type="entry name" value="DEAD/DEAH_box_helicase_dom"/>
</dbReference>
<organism evidence="13 14">
    <name type="scientific">Striga asiatica</name>
    <name type="common">Asiatic witchweed</name>
    <name type="synonym">Buchnera asiatica</name>
    <dbReference type="NCBI Taxonomy" id="4170"/>
    <lineage>
        <taxon>Eukaryota</taxon>
        <taxon>Viridiplantae</taxon>
        <taxon>Streptophyta</taxon>
        <taxon>Embryophyta</taxon>
        <taxon>Tracheophyta</taxon>
        <taxon>Spermatophyta</taxon>
        <taxon>Magnoliopsida</taxon>
        <taxon>eudicotyledons</taxon>
        <taxon>Gunneridae</taxon>
        <taxon>Pentapetalae</taxon>
        <taxon>asterids</taxon>
        <taxon>lamiids</taxon>
        <taxon>Lamiales</taxon>
        <taxon>Orobanchaceae</taxon>
        <taxon>Buchnereae</taxon>
        <taxon>Striga</taxon>
    </lineage>
</organism>
<dbReference type="InterPro" id="IPR000629">
    <property type="entry name" value="RNA-helicase_DEAD-box_CS"/>
</dbReference>
<evidence type="ECO:0000313" key="14">
    <source>
        <dbReference type="Proteomes" id="UP000325081"/>
    </source>
</evidence>
<dbReference type="SMART" id="SM01178">
    <property type="entry name" value="DUF4217"/>
    <property type="match status" value="1"/>
</dbReference>
<dbReference type="InterPro" id="IPR001650">
    <property type="entry name" value="Helicase_C-like"/>
</dbReference>
<dbReference type="EMBL" id="BKCP01004916">
    <property type="protein sequence ID" value="GER34540.1"/>
    <property type="molecule type" value="Genomic_DNA"/>
</dbReference>
<keyword evidence="1 7" id="KW-0547">Nucleotide-binding</keyword>
<feature type="domain" description="DEAD-box RNA helicase Q" evidence="12">
    <location>
        <begin position="53"/>
        <end position="81"/>
    </location>
</feature>
<feature type="compositionally biased region" description="Basic and acidic residues" evidence="9">
    <location>
        <begin position="24"/>
        <end position="46"/>
    </location>
</feature>
<dbReference type="Pfam" id="PF00271">
    <property type="entry name" value="Helicase_C"/>
    <property type="match status" value="1"/>
</dbReference>
<dbReference type="InterPro" id="IPR027417">
    <property type="entry name" value="P-loop_NTPase"/>
</dbReference>
<dbReference type="SMART" id="SM00487">
    <property type="entry name" value="DEXDc"/>
    <property type="match status" value="1"/>
</dbReference>
<dbReference type="SMART" id="SM00490">
    <property type="entry name" value="HELICc"/>
    <property type="match status" value="1"/>
</dbReference>
<evidence type="ECO:0000256" key="4">
    <source>
        <dbReference type="ARBA" id="ARBA00022840"/>
    </source>
</evidence>
<dbReference type="PROSITE" id="PS00039">
    <property type="entry name" value="DEAD_ATP_HELICASE"/>
    <property type="match status" value="1"/>
</dbReference>
<comment type="caution">
    <text evidence="13">The sequence shown here is derived from an EMBL/GenBank/DDBJ whole genome shotgun (WGS) entry which is preliminary data.</text>
</comment>
<dbReference type="AlphaFoldDB" id="A0A5A7PP10"/>
<dbReference type="InterPro" id="IPR014014">
    <property type="entry name" value="RNA_helicase_DEAD_Q_motif"/>
</dbReference>
<protein>
    <recommendedName>
        <fullName evidence="8">ATP-dependent RNA helicase</fullName>
        <ecNumber evidence="8">3.6.4.13</ecNumber>
    </recommendedName>
</protein>
<evidence type="ECO:0000259" key="10">
    <source>
        <dbReference type="PROSITE" id="PS51192"/>
    </source>
</evidence>
<dbReference type="PROSITE" id="PS51192">
    <property type="entry name" value="HELICASE_ATP_BIND_1"/>
    <property type="match status" value="1"/>
</dbReference>
<comment type="similarity">
    <text evidence="7">Belongs to the DEAD box helicase family.</text>
</comment>
<reference evidence="14" key="1">
    <citation type="journal article" date="2019" name="Curr. Biol.">
        <title>Genome Sequence of Striga asiatica Provides Insight into the Evolution of Plant Parasitism.</title>
        <authorList>
            <person name="Yoshida S."/>
            <person name="Kim S."/>
            <person name="Wafula E.K."/>
            <person name="Tanskanen J."/>
            <person name="Kim Y.M."/>
            <person name="Honaas L."/>
            <person name="Yang Z."/>
            <person name="Spallek T."/>
            <person name="Conn C.E."/>
            <person name="Ichihashi Y."/>
            <person name="Cheong K."/>
            <person name="Cui S."/>
            <person name="Der J.P."/>
            <person name="Gundlach H."/>
            <person name="Jiao Y."/>
            <person name="Hori C."/>
            <person name="Ishida J.K."/>
            <person name="Kasahara H."/>
            <person name="Kiba T."/>
            <person name="Kim M.S."/>
            <person name="Koo N."/>
            <person name="Laohavisit A."/>
            <person name="Lee Y.H."/>
            <person name="Lumba S."/>
            <person name="McCourt P."/>
            <person name="Mortimer J.C."/>
            <person name="Mutuku J.M."/>
            <person name="Nomura T."/>
            <person name="Sasaki-Sekimoto Y."/>
            <person name="Seto Y."/>
            <person name="Wang Y."/>
            <person name="Wakatake T."/>
            <person name="Sakakibara H."/>
            <person name="Demura T."/>
            <person name="Yamaguchi S."/>
            <person name="Yoneyama K."/>
            <person name="Manabe R.I."/>
            <person name="Nelson D.C."/>
            <person name="Schulman A.H."/>
            <person name="Timko M.P."/>
            <person name="dePamphilis C.W."/>
            <person name="Choi D."/>
            <person name="Shirasu K."/>
        </authorList>
    </citation>
    <scope>NUCLEOTIDE SEQUENCE [LARGE SCALE GENOMIC DNA]</scope>
    <source>
        <strain evidence="14">cv. UVA1</strain>
    </source>
</reference>
<evidence type="ECO:0000313" key="13">
    <source>
        <dbReference type="EMBL" id="GER34540.1"/>
    </source>
</evidence>
<dbReference type="EC" id="3.6.4.13" evidence="8"/>
<evidence type="ECO:0000256" key="5">
    <source>
        <dbReference type="ARBA" id="ARBA00022884"/>
    </source>
</evidence>
<keyword evidence="14" id="KW-1185">Reference proteome</keyword>
<evidence type="ECO:0000256" key="1">
    <source>
        <dbReference type="ARBA" id="ARBA00022741"/>
    </source>
</evidence>
<dbReference type="GO" id="GO:0003723">
    <property type="term" value="F:RNA binding"/>
    <property type="evidence" value="ECO:0007669"/>
    <property type="project" value="UniProtKB-UniRule"/>
</dbReference>
<name>A0A5A7PP10_STRAF</name>
<comment type="domain">
    <text evidence="8">The Q motif is unique to and characteristic of the DEAD box family of RNA helicases and controls ATP binding and hydrolysis.</text>
</comment>
<keyword evidence="5 8" id="KW-0694">RNA-binding</keyword>